<evidence type="ECO:0000313" key="1">
    <source>
        <dbReference type="EMBL" id="KAH6866065.1"/>
    </source>
</evidence>
<gene>
    <name evidence="2" type="ORF">B0T10DRAFT_43962</name>
    <name evidence="1" type="ORF">B0T10DRAFT_77823</name>
</gene>
<dbReference type="EMBL" id="JAGPYM010000158">
    <property type="protein sequence ID" value="KAH6866065.1"/>
    <property type="molecule type" value="Genomic_DNA"/>
</dbReference>
<sequence length="138" mass="15731">MVVHSFSCTSKGKGLYTCQMDCLRRAQHSLITTAMRTSFVSRMCLWTRTTSWFISSTQAHTSATSVRVFSMARVYRLPTLRHLATREIQRLGDGLGLPCIVDVLQDVHSNLCDEDEWLETYLASRTRSELNTLDKPRA</sequence>
<name>A0A9P9APQ5_9HYPO</name>
<evidence type="ECO:0000313" key="2">
    <source>
        <dbReference type="EMBL" id="KAH6889967.1"/>
    </source>
</evidence>
<dbReference type="Proteomes" id="UP000777438">
    <property type="component" value="Unassembled WGS sequence"/>
</dbReference>
<dbReference type="OrthoDB" id="3594103at2759"/>
<comment type="caution">
    <text evidence="2">The sequence shown here is derived from an EMBL/GenBank/DDBJ whole genome shotgun (WGS) entry which is preliminary data.</text>
</comment>
<accession>A0A9P9APQ5</accession>
<organism evidence="2 3">
    <name type="scientific">Thelonectria olida</name>
    <dbReference type="NCBI Taxonomy" id="1576542"/>
    <lineage>
        <taxon>Eukaryota</taxon>
        <taxon>Fungi</taxon>
        <taxon>Dikarya</taxon>
        <taxon>Ascomycota</taxon>
        <taxon>Pezizomycotina</taxon>
        <taxon>Sordariomycetes</taxon>
        <taxon>Hypocreomycetidae</taxon>
        <taxon>Hypocreales</taxon>
        <taxon>Nectriaceae</taxon>
        <taxon>Thelonectria</taxon>
    </lineage>
</organism>
<dbReference type="EMBL" id="JAGPYM010000010">
    <property type="protein sequence ID" value="KAH6889967.1"/>
    <property type="molecule type" value="Genomic_DNA"/>
</dbReference>
<evidence type="ECO:0000313" key="3">
    <source>
        <dbReference type="Proteomes" id="UP000777438"/>
    </source>
</evidence>
<dbReference type="AlphaFoldDB" id="A0A9P9APQ5"/>
<keyword evidence="3" id="KW-1185">Reference proteome</keyword>
<protein>
    <submittedName>
        <fullName evidence="2">Uncharacterized protein</fullName>
    </submittedName>
</protein>
<reference evidence="2 3" key="1">
    <citation type="journal article" date="2021" name="Nat. Commun.">
        <title>Genetic determinants of endophytism in the Arabidopsis root mycobiome.</title>
        <authorList>
            <person name="Mesny F."/>
            <person name="Miyauchi S."/>
            <person name="Thiergart T."/>
            <person name="Pickel B."/>
            <person name="Atanasova L."/>
            <person name="Karlsson M."/>
            <person name="Huettel B."/>
            <person name="Barry K.W."/>
            <person name="Haridas S."/>
            <person name="Chen C."/>
            <person name="Bauer D."/>
            <person name="Andreopoulos W."/>
            <person name="Pangilinan J."/>
            <person name="LaButti K."/>
            <person name="Riley R."/>
            <person name="Lipzen A."/>
            <person name="Clum A."/>
            <person name="Drula E."/>
            <person name="Henrissat B."/>
            <person name="Kohler A."/>
            <person name="Grigoriev I.V."/>
            <person name="Martin F.M."/>
            <person name="Hacquard S."/>
        </authorList>
    </citation>
    <scope>NUCLEOTIDE SEQUENCE [LARGE SCALE GENOMIC DNA]</scope>
    <source>
        <strain evidence="2 3">MPI-CAGE-CH-0241</strain>
    </source>
</reference>
<proteinExistence type="predicted"/>